<evidence type="ECO:0000256" key="1">
    <source>
        <dbReference type="ARBA" id="ARBA00006432"/>
    </source>
</evidence>
<dbReference type="GO" id="GO:0006637">
    <property type="term" value="P:acyl-CoA metabolic process"/>
    <property type="evidence" value="ECO:0007669"/>
    <property type="project" value="TreeGrafter"/>
</dbReference>
<dbReference type="Gene3D" id="3.30.300.30">
    <property type="match status" value="1"/>
</dbReference>
<reference evidence="7 8" key="1">
    <citation type="submission" date="2018-06" db="EMBL/GenBank/DDBJ databases">
        <title>Genomic Encyclopedia of Type Strains, Phase IV (KMG-IV): sequencing the most valuable type-strain genomes for metagenomic binning, comparative biology and taxonomic classification.</title>
        <authorList>
            <person name="Goeker M."/>
        </authorList>
    </citation>
    <scope>NUCLEOTIDE SEQUENCE [LARGE SCALE GENOMIC DNA]</scope>
    <source>
        <strain evidence="7 8">DSM 25619</strain>
    </source>
</reference>
<dbReference type="PANTHER" id="PTHR43605">
    <property type="entry name" value="ACYL-COENZYME A SYNTHETASE"/>
    <property type="match status" value="1"/>
</dbReference>
<proteinExistence type="inferred from homology"/>
<comment type="similarity">
    <text evidence="1">Belongs to the ATP-dependent AMP-binding enzyme family.</text>
</comment>
<keyword evidence="8" id="KW-1185">Reference proteome</keyword>
<name>A0A366E7D3_9HYPH</name>
<evidence type="ECO:0000259" key="6">
    <source>
        <dbReference type="Pfam" id="PF13193"/>
    </source>
</evidence>
<evidence type="ECO:0000256" key="2">
    <source>
        <dbReference type="ARBA" id="ARBA00022598"/>
    </source>
</evidence>
<dbReference type="PANTHER" id="PTHR43605:SF10">
    <property type="entry name" value="ACYL-COA SYNTHETASE MEDIUM CHAIN FAMILY MEMBER 3"/>
    <property type="match status" value="1"/>
</dbReference>
<dbReference type="Pfam" id="PF13193">
    <property type="entry name" value="AMP-binding_C"/>
    <property type="match status" value="1"/>
</dbReference>
<dbReference type="InterPro" id="IPR025110">
    <property type="entry name" value="AMP-bd_C"/>
</dbReference>
<dbReference type="InterPro" id="IPR045851">
    <property type="entry name" value="AMP-bd_C_sf"/>
</dbReference>
<evidence type="ECO:0000256" key="3">
    <source>
        <dbReference type="ARBA" id="ARBA00022741"/>
    </source>
</evidence>
<sequence length="591" mass="65895">MRQLSTENFKQARDFLLQYREDYQAAKAGFVWPEALPFNWALDWFDAELATNPLSRDQTALWIVDTVSQTDVRLSFAELSKRSSQVANYLRVLGLKRGDHLLVLLGNVPALWEVMLAAMKLGIIVIPATTLLTPDELSDRLKRGHARAILATGDQLQKCEGLAGNEVLRIQVPNGHVAEQSSWHDYNEAFNQSAEFQPDSETQPHDPMLLYFTSGTTAKPKLVRHSHRSYPVGSLSTMYWVGLQPADIHLNVSSPGWAKHAWSSLFAPWNAGATVLIINQPAFSAKVLLAEMQRCAVTTMCAPPTVWRMLIQEDLKTCKMSLREVVGAGEPLNPEIIEQVREAWGLTIRDGYGQTETTAQVANSPAQNVKSGAMGRPLPGYEVVILDADGHAAQEGEVCLLLGDKHPAGLMQGYQETDGSLNGTDGRVYRTGDVAYQDEDGYLHFVGRADDVFKSSDYRISPFELESVLLEHDAVTEAAVIPVDDPIRLSVPKAYILLRAGEEPSWAVALSVLQYTNERLAPFKRIRSLEFVRELPKTISGKIRRVQLRRLEREGIEDDVFRGVAFCETEFSELSVGRNRTTQNEGENHVR</sequence>
<accession>A0A366E7D3</accession>
<dbReference type="GO" id="GO:0015645">
    <property type="term" value="F:fatty acid ligase activity"/>
    <property type="evidence" value="ECO:0007669"/>
    <property type="project" value="TreeGrafter"/>
</dbReference>
<organism evidence="7 8">
    <name type="scientific">Pseudochrobactrum asaccharolyticum</name>
    <dbReference type="NCBI Taxonomy" id="354351"/>
    <lineage>
        <taxon>Bacteria</taxon>
        <taxon>Pseudomonadati</taxon>
        <taxon>Pseudomonadota</taxon>
        <taxon>Alphaproteobacteria</taxon>
        <taxon>Hyphomicrobiales</taxon>
        <taxon>Brucellaceae</taxon>
        <taxon>Pseudochrobactrum</taxon>
    </lineage>
</organism>
<evidence type="ECO:0000259" key="5">
    <source>
        <dbReference type="Pfam" id="PF00501"/>
    </source>
</evidence>
<dbReference type="GO" id="GO:0016405">
    <property type="term" value="F:CoA-ligase activity"/>
    <property type="evidence" value="ECO:0007669"/>
    <property type="project" value="UniProtKB-ARBA"/>
</dbReference>
<dbReference type="GO" id="GO:0005524">
    <property type="term" value="F:ATP binding"/>
    <property type="evidence" value="ECO:0007669"/>
    <property type="project" value="UniProtKB-KW"/>
</dbReference>
<feature type="domain" description="AMP-dependent synthetase/ligase" evidence="5">
    <location>
        <begin position="58"/>
        <end position="414"/>
    </location>
</feature>
<dbReference type="SUPFAM" id="SSF56801">
    <property type="entry name" value="Acetyl-CoA synthetase-like"/>
    <property type="match status" value="1"/>
</dbReference>
<keyword evidence="4" id="KW-0067">ATP-binding</keyword>
<dbReference type="FunFam" id="3.30.300.30:FF:000028">
    <property type="entry name" value="AMP-dependent synthetase"/>
    <property type="match status" value="1"/>
</dbReference>
<dbReference type="GO" id="GO:0006633">
    <property type="term" value="P:fatty acid biosynthetic process"/>
    <property type="evidence" value="ECO:0007669"/>
    <property type="project" value="TreeGrafter"/>
</dbReference>
<dbReference type="InterPro" id="IPR042099">
    <property type="entry name" value="ANL_N_sf"/>
</dbReference>
<gene>
    <name evidence="7" type="ORF">DFR47_102186</name>
</gene>
<keyword evidence="3" id="KW-0547">Nucleotide-binding</keyword>
<protein>
    <submittedName>
        <fullName evidence="7">Acetyl-CoA synthetase</fullName>
    </submittedName>
</protein>
<feature type="domain" description="AMP-binding enzyme C-terminal" evidence="6">
    <location>
        <begin position="464"/>
        <end position="542"/>
    </location>
</feature>
<evidence type="ECO:0000256" key="4">
    <source>
        <dbReference type="ARBA" id="ARBA00022840"/>
    </source>
</evidence>
<evidence type="ECO:0000313" key="8">
    <source>
        <dbReference type="Proteomes" id="UP000252893"/>
    </source>
</evidence>
<dbReference type="InterPro" id="IPR051087">
    <property type="entry name" value="Mitochondrial_ACSM"/>
</dbReference>
<comment type="caution">
    <text evidence="7">The sequence shown here is derived from an EMBL/GenBank/DDBJ whole genome shotgun (WGS) entry which is preliminary data.</text>
</comment>
<dbReference type="Gene3D" id="3.40.50.12780">
    <property type="entry name" value="N-terminal domain of ligase-like"/>
    <property type="match status" value="1"/>
</dbReference>
<dbReference type="OrthoDB" id="9803968at2"/>
<dbReference type="InterPro" id="IPR000873">
    <property type="entry name" value="AMP-dep_synth/lig_dom"/>
</dbReference>
<keyword evidence="2" id="KW-0436">Ligase</keyword>
<dbReference type="RefSeq" id="WP_113943422.1">
    <property type="nucleotide sequence ID" value="NZ_JBHEEG010000002.1"/>
</dbReference>
<evidence type="ECO:0000313" key="7">
    <source>
        <dbReference type="EMBL" id="RBO97404.1"/>
    </source>
</evidence>
<dbReference type="Proteomes" id="UP000252893">
    <property type="component" value="Unassembled WGS sequence"/>
</dbReference>
<dbReference type="EMBL" id="QNRH01000002">
    <property type="protein sequence ID" value="RBO97404.1"/>
    <property type="molecule type" value="Genomic_DNA"/>
</dbReference>
<dbReference type="GO" id="GO:0004321">
    <property type="term" value="F:fatty-acyl-CoA synthase activity"/>
    <property type="evidence" value="ECO:0007669"/>
    <property type="project" value="TreeGrafter"/>
</dbReference>
<dbReference type="Pfam" id="PF00501">
    <property type="entry name" value="AMP-binding"/>
    <property type="match status" value="1"/>
</dbReference>
<dbReference type="AlphaFoldDB" id="A0A366E7D3"/>